<dbReference type="SUPFAM" id="SSF56112">
    <property type="entry name" value="Protein kinase-like (PK-like)"/>
    <property type="match status" value="1"/>
</dbReference>
<accession>A0A1I7VB82</accession>
<sequence length="448" mass="50008">MLLIVAIVLLLLFVAVVAVVVVVIVVIVVPVVVVLVVVAVVAIIVIVVVIVVVVLVIIDVILFVVGIVNIDVVAVIIVVCGDRYFPEHIIRNIIYQVLQGLAYMHKNGFFHRDMKPENIMCNGTELVKIADFGLAREIRSRPPFTDYVSTRWYRAPEILLRSTSYNSPIDIWALGCIMAELYMLRPLFPGTSELDQLFKIITVLGTPNKDDWPEGYQLAVAMNFKFQQCVPIPFATIVNSVGDDGLKLMTDMMHWNPEKRPSAMGSLKYRYFLVGEKLGAPTISQPSTSNRETSACSTLSDSCILFNKAKLKNISETKIDIGNTINSERNINRNLPITKLLDEPTKKDTLLDKNSHTISGTTIMKTKLPAKELYMSKSRYMPGVPVNSVNQQGIDFTKRSNFKPNPARSAVQARFEYAYGYVPTFGVRKNPLNNISTKPSGRIDWTAK</sequence>
<dbReference type="Pfam" id="PF00069">
    <property type="entry name" value="Pkinase"/>
    <property type="match status" value="1"/>
</dbReference>
<dbReference type="InterPro" id="IPR011009">
    <property type="entry name" value="Kinase-like_dom_sf"/>
</dbReference>
<feature type="domain" description="Protein kinase" evidence="4">
    <location>
        <begin position="1"/>
        <end position="272"/>
    </location>
</feature>
<evidence type="ECO:0000256" key="3">
    <source>
        <dbReference type="SAM" id="Phobius"/>
    </source>
</evidence>
<name>A0A1I7VB82_LOALO</name>
<feature type="transmembrane region" description="Helical" evidence="3">
    <location>
        <begin position="60"/>
        <end position="79"/>
    </location>
</feature>
<dbReference type="eggNOG" id="KOG0661">
    <property type="taxonomic scope" value="Eukaryota"/>
</dbReference>
<reference evidence="6" key="2">
    <citation type="submission" date="2016-11" db="UniProtKB">
        <authorList>
            <consortium name="WormBaseParasite"/>
        </authorList>
    </citation>
    <scope>IDENTIFICATION</scope>
</reference>
<feature type="transmembrane region" description="Helical" evidence="3">
    <location>
        <begin position="28"/>
        <end position="53"/>
    </location>
</feature>
<proteinExistence type="predicted"/>
<keyword evidence="3" id="KW-0812">Transmembrane</keyword>
<keyword evidence="5" id="KW-1185">Reference proteome</keyword>
<keyword evidence="2" id="KW-0067">ATP-binding</keyword>
<evidence type="ECO:0000256" key="1">
    <source>
        <dbReference type="ARBA" id="ARBA00022741"/>
    </source>
</evidence>
<dbReference type="InterPro" id="IPR050117">
    <property type="entry name" value="MAPK"/>
</dbReference>
<organism evidence="5 6">
    <name type="scientific">Loa loa</name>
    <name type="common">Eye worm</name>
    <name type="synonym">Filaria loa</name>
    <dbReference type="NCBI Taxonomy" id="7209"/>
    <lineage>
        <taxon>Eukaryota</taxon>
        <taxon>Metazoa</taxon>
        <taxon>Ecdysozoa</taxon>
        <taxon>Nematoda</taxon>
        <taxon>Chromadorea</taxon>
        <taxon>Rhabditida</taxon>
        <taxon>Spirurina</taxon>
        <taxon>Spiruromorpha</taxon>
        <taxon>Filarioidea</taxon>
        <taxon>Onchocercidae</taxon>
        <taxon>Loa</taxon>
    </lineage>
</organism>
<dbReference type="GO" id="GO:0005524">
    <property type="term" value="F:ATP binding"/>
    <property type="evidence" value="ECO:0007669"/>
    <property type="project" value="UniProtKB-KW"/>
</dbReference>
<dbReference type="Gene3D" id="1.10.510.10">
    <property type="entry name" value="Transferase(Phosphotransferase) domain 1"/>
    <property type="match status" value="1"/>
</dbReference>
<dbReference type="PROSITE" id="PS50011">
    <property type="entry name" value="PROTEIN_KINASE_DOM"/>
    <property type="match status" value="1"/>
</dbReference>
<dbReference type="PROSITE" id="PS00108">
    <property type="entry name" value="PROTEIN_KINASE_ST"/>
    <property type="match status" value="1"/>
</dbReference>
<dbReference type="InterPro" id="IPR008271">
    <property type="entry name" value="Ser/Thr_kinase_AS"/>
</dbReference>
<dbReference type="Proteomes" id="UP000095285">
    <property type="component" value="Unassembled WGS sequence"/>
</dbReference>
<dbReference type="SMART" id="SM00220">
    <property type="entry name" value="S_TKc"/>
    <property type="match status" value="1"/>
</dbReference>
<dbReference type="WBParaSite" id="EN70_11886">
    <property type="protein sequence ID" value="EN70_11886"/>
    <property type="gene ID" value="EN70_11886"/>
</dbReference>
<keyword evidence="1" id="KW-0547">Nucleotide-binding</keyword>
<dbReference type="InterPro" id="IPR000719">
    <property type="entry name" value="Prot_kinase_dom"/>
</dbReference>
<evidence type="ECO:0000313" key="6">
    <source>
        <dbReference type="WBParaSite" id="EN70_11886"/>
    </source>
</evidence>
<reference evidence="5" key="1">
    <citation type="submission" date="2012-04" db="EMBL/GenBank/DDBJ databases">
        <title>The Genome Sequence of Loa loa.</title>
        <authorList>
            <consortium name="The Broad Institute Genome Sequencing Platform"/>
            <consortium name="Broad Institute Genome Sequencing Center for Infectious Disease"/>
            <person name="Nutman T.B."/>
            <person name="Fink D.L."/>
            <person name="Russ C."/>
            <person name="Young S."/>
            <person name="Zeng Q."/>
            <person name="Gargeya S."/>
            <person name="Alvarado L."/>
            <person name="Berlin A."/>
            <person name="Chapman S.B."/>
            <person name="Chen Z."/>
            <person name="Freedman E."/>
            <person name="Gellesch M."/>
            <person name="Goldberg J."/>
            <person name="Griggs A."/>
            <person name="Gujja S."/>
            <person name="Heilman E.R."/>
            <person name="Heiman D."/>
            <person name="Howarth C."/>
            <person name="Mehta T."/>
            <person name="Neiman D."/>
            <person name="Pearson M."/>
            <person name="Roberts A."/>
            <person name="Saif S."/>
            <person name="Shea T."/>
            <person name="Shenoy N."/>
            <person name="Sisk P."/>
            <person name="Stolte C."/>
            <person name="Sykes S."/>
            <person name="White J."/>
            <person name="Yandava C."/>
            <person name="Haas B."/>
            <person name="Henn M.R."/>
            <person name="Nusbaum C."/>
            <person name="Birren B."/>
        </authorList>
    </citation>
    <scope>NUCLEOTIDE SEQUENCE [LARGE SCALE GENOMIC DNA]</scope>
</reference>
<dbReference type="STRING" id="7209.A0A1I7VB82"/>
<evidence type="ECO:0000313" key="5">
    <source>
        <dbReference type="Proteomes" id="UP000095285"/>
    </source>
</evidence>
<evidence type="ECO:0000259" key="4">
    <source>
        <dbReference type="PROSITE" id="PS50011"/>
    </source>
</evidence>
<protein>
    <submittedName>
        <fullName evidence="6">Protein kinase domain-containing protein</fullName>
    </submittedName>
</protein>
<dbReference type="FunFam" id="1.10.510.10:FF:000685">
    <property type="entry name" value="Serine/threonine-protein kinase dyf-5"/>
    <property type="match status" value="1"/>
</dbReference>
<keyword evidence="3" id="KW-0472">Membrane</keyword>
<evidence type="ECO:0000256" key="2">
    <source>
        <dbReference type="ARBA" id="ARBA00022840"/>
    </source>
</evidence>
<dbReference type="GO" id="GO:0004672">
    <property type="term" value="F:protein kinase activity"/>
    <property type="evidence" value="ECO:0007669"/>
    <property type="project" value="InterPro"/>
</dbReference>
<dbReference type="PANTHER" id="PTHR24055">
    <property type="entry name" value="MITOGEN-ACTIVATED PROTEIN KINASE"/>
    <property type="match status" value="1"/>
</dbReference>
<keyword evidence="3" id="KW-1133">Transmembrane helix</keyword>
<dbReference type="AlphaFoldDB" id="A0A1I7VB82"/>